<keyword evidence="2" id="KW-1185">Reference proteome</keyword>
<reference evidence="1 2" key="1">
    <citation type="journal article" date="2019" name="Sci. Rep.">
        <title>A high-quality genome of Eragrostis curvula grass provides insights into Poaceae evolution and supports new strategies to enhance forage quality.</title>
        <authorList>
            <person name="Carballo J."/>
            <person name="Santos B.A.C.M."/>
            <person name="Zappacosta D."/>
            <person name="Garbus I."/>
            <person name="Selva J.P."/>
            <person name="Gallo C.A."/>
            <person name="Diaz A."/>
            <person name="Albertini E."/>
            <person name="Caccamo M."/>
            <person name="Echenique V."/>
        </authorList>
    </citation>
    <scope>NUCLEOTIDE SEQUENCE [LARGE SCALE GENOMIC DNA]</scope>
    <source>
        <strain evidence="2">cv. Victoria</strain>
        <tissue evidence="1">Leaf</tissue>
    </source>
</reference>
<feature type="non-terminal residue" evidence="1">
    <location>
        <position position="1"/>
    </location>
</feature>
<dbReference type="Gramene" id="TVU51408">
    <property type="protein sequence ID" value="TVU51408"/>
    <property type="gene ID" value="EJB05_02838"/>
</dbReference>
<dbReference type="AlphaFoldDB" id="A0A5J9WTG0"/>
<organism evidence="1 2">
    <name type="scientific">Eragrostis curvula</name>
    <name type="common">weeping love grass</name>
    <dbReference type="NCBI Taxonomy" id="38414"/>
    <lineage>
        <taxon>Eukaryota</taxon>
        <taxon>Viridiplantae</taxon>
        <taxon>Streptophyta</taxon>
        <taxon>Embryophyta</taxon>
        <taxon>Tracheophyta</taxon>
        <taxon>Spermatophyta</taxon>
        <taxon>Magnoliopsida</taxon>
        <taxon>Liliopsida</taxon>
        <taxon>Poales</taxon>
        <taxon>Poaceae</taxon>
        <taxon>PACMAD clade</taxon>
        <taxon>Chloridoideae</taxon>
        <taxon>Eragrostideae</taxon>
        <taxon>Eragrostidinae</taxon>
        <taxon>Eragrostis</taxon>
    </lineage>
</organism>
<evidence type="ECO:0000313" key="1">
    <source>
        <dbReference type="EMBL" id="TVU51408.1"/>
    </source>
</evidence>
<name>A0A5J9WTG0_9POAL</name>
<gene>
    <name evidence="1" type="ORF">EJB05_02838</name>
</gene>
<evidence type="ECO:0000313" key="2">
    <source>
        <dbReference type="Proteomes" id="UP000324897"/>
    </source>
</evidence>
<dbReference type="Proteomes" id="UP000324897">
    <property type="component" value="Chromosome 6"/>
</dbReference>
<protein>
    <submittedName>
        <fullName evidence="1">Uncharacterized protein</fullName>
    </submittedName>
</protein>
<proteinExistence type="predicted"/>
<comment type="caution">
    <text evidence="1">The sequence shown here is derived from an EMBL/GenBank/DDBJ whole genome shotgun (WGS) entry which is preliminary data.</text>
</comment>
<sequence>MIFAGREDVEILLNEKMKGENNMAFKVAPPHLLLLLSWLQPELVSLELDLFHPDYGKGEQMMDGIHQEAAETQHSEKGINKVYL</sequence>
<dbReference type="EMBL" id="RWGY01000002">
    <property type="protein sequence ID" value="TVU51408.1"/>
    <property type="molecule type" value="Genomic_DNA"/>
</dbReference>
<accession>A0A5J9WTG0</accession>